<organism evidence="1 2">
    <name type="scientific">Roseofilum capinflatum BLCC-M114</name>
    <dbReference type="NCBI Taxonomy" id="3022440"/>
    <lineage>
        <taxon>Bacteria</taxon>
        <taxon>Bacillati</taxon>
        <taxon>Cyanobacteriota</taxon>
        <taxon>Cyanophyceae</taxon>
        <taxon>Desertifilales</taxon>
        <taxon>Desertifilaceae</taxon>
        <taxon>Roseofilum</taxon>
        <taxon>Roseofilum capinflatum</taxon>
    </lineage>
</organism>
<reference evidence="1 2" key="1">
    <citation type="submission" date="2023-01" db="EMBL/GenBank/DDBJ databases">
        <title>Novel diversity within Roseofilum (Cyanobacteria; Desertifilaceae) from marine benthic mats with descriptions of four novel species.</title>
        <authorList>
            <person name="Wang Y."/>
            <person name="Berthold D.E."/>
            <person name="Hu J."/>
            <person name="Lefler F.W."/>
            <person name="Laughinghouse H.D. IV."/>
        </authorList>
    </citation>
    <scope>NUCLEOTIDE SEQUENCE [LARGE SCALE GENOMIC DNA]</scope>
    <source>
        <strain evidence="1 2">BLCC-M114</strain>
    </source>
</reference>
<comment type="caution">
    <text evidence="1">The sequence shown here is derived from an EMBL/GenBank/DDBJ whole genome shotgun (WGS) entry which is preliminary data.</text>
</comment>
<dbReference type="RefSeq" id="WP_283769368.1">
    <property type="nucleotide sequence ID" value="NZ_JAQOSO010000119.1"/>
</dbReference>
<gene>
    <name evidence="1" type="ORF">PMG25_23805</name>
</gene>
<dbReference type="Proteomes" id="UP001235849">
    <property type="component" value="Unassembled WGS sequence"/>
</dbReference>
<evidence type="ECO:0000313" key="1">
    <source>
        <dbReference type="EMBL" id="MDJ1177122.1"/>
    </source>
</evidence>
<dbReference type="EMBL" id="JAQOSO010000119">
    <property type="protein sequence ID" value="MDJ1177122.1"/>
    <property type="molecule type" value="Genomic_DNA"/>
</dbReference>
<evidence type="ECO:0008006" key="3">
    <source>
        <dbReference type="Google" id="ProtNLM"/>
    </source>
</evidence>
<keyword evidence="2" id="KW-1185">Reference proteome</keyword>
<protein>
    <recommendedName>
        <fullName evidence="3">Flagellar assembly protein H</fullName>
    </recommendedName>
</protein>
<sequence length="321" mass="36618">MTRQTHDQFAKQYLKELLEPLGTVEISREIPGETLQIDLFFQPSPEPPSNPPPLGLLAQLASTPCLWEPFRNCPSKRELSSCVLKLLYIHGEFYRQATRDKEPIDTQTLPNLWILTPTISKKVLTLCGAHSDAKNWCTGVYRFAKLFHTGIIAINQLPETPETLWLRLLGKGGTQKRAIQQVLELPDDDPQRRNILELIGVWRINVQAKIDLNPEDQELVMELTPAYLKWREDTVQEGVQQGIRQGIREGIEQGVQQGIEQGVQQTKRVTIEMLLRTRFGSLDEELVGMIESMMELALEELIPVCMQASREELLARFSPEN</sequence>
<evidence type="ECO:0000313" key="2">
    <source>
        <dbReference type="Proteomes" id="UP001235849"/>
    </source>
</evidence>
<proteinExistence type="predicted"/>
<name>A0ABT7BD79_9CYAN</name>
<accession>A0ABT7BD79</accession>